<evidence type="ECO:0000256" key="1">
    <source>
        <dbReference type="ARBA" id="ARBA00004141"/>
    </source>
</evidence>
<dbReference type="PANTHER" id="PTHR11660:SF57">
    <property type="entry name" value="SOLUTE CARRIER FAMILY 40 MEMBER"/>
    <property type="match status" value="1"/>
</dbReference>
<dbReference type="Pfam" id="PF06963">
    <property type="entry name" value="FPN1"/>
    <property type="match status" value="2"/>
</dbReference>
<keyword evidence="5 6" id="KW-0472">Membrane</keyword>
<evidence type="ECO:0000256" key="3">
    <source>
        <dbReference type="ARBA" id="ARBA00022692"/>
    </source>
</evidence>
<dbReference type="GO" id="GO:0016020">
    <property type="term" value="C:membrane"/>
    <property type="evidence" value="ECO:0007669"/>
    <property type="project" value="UniProtKB-SubCell"/>
</dbReference>
<dbReference type="AlphaFoldDB" id="A0A0C2W4A4"/>
<dbReference type="PANTHER" id="PTHR11660">
    <property type="entry name" value="SOLUTE CARRIER FAMILY 40 MEMBER"/>
    <property type="match status" value="1"/>
</dbReference>
<feature type="transmembrane region" description="Helical" evidence="6">
    <location>
        <begin position="139"/>
        <end position="158"/>
    </location>
</feature>
<comment type="similarity">
    <text evidence="6">Belongs to the ferroportin (FP) (TC 2.A.100) family. SLC40A subfamily.</text>
</comment>
<sequence length="366" mass="41086">MTIVIRIVCVAHWGCPSTGGDRTSEYLFYLPLVMLFRNTLLPSAVYGFATTLAGNIFSRWTGTLVDTHPKLSLVRVHILQKLSASLAYLSFLVLFSSETQPPNSLRVSTVAIRIAVIAISNTNERHFSRLDVSLRRVDLFANLLSALIVSIFTMTLSYPTTATFMIVLPLITIIFEHYWIQIIYRSFPELERDDARKFGVCVGTEPSRGTNDMGESIKQQVEDWSEFVHLPVFFSSLAVSFLYITVLSMRGSGVLTGLLGMVVAPTLERRLGSARAGSWSIWYAEQLQETLADHPRRNTLTALQYSMANVVDLIKYTLAMALSQPRQFPWAAIASVTNVFCGAVTYKIYLRQRRGHVFHVPCDRTA</sequence>
<evidence type="ECO:0000313" key="7">
    <source>
        <dbReference type="EMBL" id="KIM21303.1"/>
    </source>
</evidence>
<evidence type="ECO:0000256" key="5">
    <source>
        <dbReference type="ARBA" id="ARBA00023136"/>
    </source>
</evidence>
<keyword evidence="8" id="KW-1185">Reference proteome</keyword>
<dbReference type="STRING" id="933852.A0A0C2W4A4"/>
<reference evidence="8" key="2">
    <citation type="submission" date="2015-01" db="EMBL/GenBank/DDBJ databases">
        <title>Evolutionary Origins and Diversification of the Mycorrhizal Mutualists.</title>
        <authorList>
            <consortium name="DOE Joint Genome Institute"/>
            <consortium name="Mycorrhizal Genomics Consortium"/>
            <person name="Kohler A."/>
            <person name="Kuo A."/>
            <person name="Nagy L.G."/>
            <person name="Floudas D."/>
            <person name="Copeland A."/>
            <person name="Barry K.W."/>
            <person name="Cichocki N."/>
            <person name="Veneault-Fourrey C."/>
            <person name="LaButti K."/>
            <person name="Lindquist E.A."/>
            <person name="Lipzen A."/>
            <person name="Lundell T."/>
            <person name="Morin E."/>
            <person name="Murat C."/>
            <person name="Riley R."/>
            <person name="Ohm R."/>
            <person name="Sun H."/>
            <person name="Tunlid A."/>
            <person name="Henrissat B."/>
            <person name="Grigoriev I.V."/>
            <person name="Hibbett D.S."/>
            <person name="Martin F."/>
        </authorList>
    </citation>
    <scope>NUCLEOTIDE SEQUENCE [LARGE SCALE GENOMIC DNA]</scope>
    <source>
        <strain evidence="8">MAFF 305830</strain>
    </source>
</reference>
<evidence type="ECO:0000256" key="4">
    <source>
        <dbReference type="ARBA" id="ARBA00022989"/>
    </source>
</evidence>
<name>A0A0C2W4A4_SERVB</name>
<comment type="caution">
    <text evidence="6">Lacks conserved residue(s) required for the propagation of feature annotation.</text>
</comment>
<accession>A0A0C2W4A4</accession>
<protein>
    <recommendedName>
        <fullName evidence="6">Solute carrier family 40 member</fullName>
    </recommendedName>
</protein>
<evidence type="ECO:0000256" key="2">
    <source>
        <dbReference type="ARBA" id="ARBA00022448"/>
    </source>
</evidence>
<dbReference type="HOGENOM" id="CLU_020370_5_0_1"/>
<feature type="transmembrane region" description="Helical" evidence="6">
    <location>
        <begin position="227"/>
        <end position="249"/>
    </location>
</feature>
<evidence type="ECO:0000313" key="8">
    <source>
        <dbReference type="Proteomes" id="UP000054097"/>
    </source>
</evidence>
<gene>
    <name evidence="7" type="ORF">M408DRAFT_18438</name>
</gene>
<keyword evidence="6" id="KW-0406">Ion transport</keyword>
<dbReference type="OrthoDB" id="648861at2759"/>
<keyword evidence="2 6" id="KW-0813">Transport</keyword>
<evidence type="ECO:0000256" key="6">
    <source>
        <dbReference type="RuleBase" id="RU365065"/>
    </source>
</evidence>
<dbReference type="GO" id="GO:0005381">
    <property type="term" value="F:iron ion transmembrane transporter activity"/>
    <property type="evidence" value="ECO:0007669"/>
    <property type="project" value="UniProtKB-UniRule"/>
</dbReference>
<dbReference type="Proteomes" id="UP000054097">
    <property type="component" value="Unassembled WGS sequence"/>
</dbReference>
<comment type="subcellular location">
    <subcellularLocation>
        <location evidence="1 6">Membrane</location>
        <topology evidence="1 6">Multi-pass membrane protein</topology>
    </subcellularLocation>
</comment>
<organism evidence="7 8">
    <name type="scientific">Serendipita vermifera MAFF 305830</name>
    <dbReference type="NCBI Taxonomy" id="933852"/>
    <lineage>
        <taxon>Eukaryota</taxon>
        <taxon>Fungi</taxon>
        <taxon>Dikarya</taxon>
        <taxon>Basidiomycota</taxon>
        <taxon>Agaricomycotina</taxon>
        <taxon>Agaricomycetes</taxon>
        <taxon>Sebacinales</taxon>
        <taxon>Serendipitaceae</taxon>
        <taxon>Serendipita</taxon>
    </lineage>
</organism>
<keyword evidence="4 6" id="KW-1133">Transmembrane helix</keyword>
<proteinExistence type="inferred from homology"/>
<reference evidence="7 8" key="1">
    <citation type="submission" date="2014-04" db="EMBL/GenBank/DDBJ databases">
        <authorList>
            <consortium name="DOE Joint Genome Institute"/>
            <person name="Kuo A."/>
            <person name="Zuccaro A."/>
            <person name="Kohler A."/>
            <person name="Nagy L.G."/>
            <person name="Floudas D."/>
            <person name="Copeland A."/>
            <person name="Barry K.W."/>
            <person name="Cichocki N."/>
            <person name="Veneault-Fourrey C."/>
            <person name="LaButti K."/>
            <person name="Lindquist E.A."/>
            <person name="Lipzen A."/>
            <person name="Lundell T."/>
            <person name="Morin E."/>
            <person name="Murat C."/>
            <person name="Sun H."/>
            <person name="Tunlid A."/>
            <person name="Henrissat B."/>
            <person name="Grigoriev I.V."/>
            <person name="Hibbett D.S."/>
            <person name="Martin F."/>
            <person name="Nordberg H.P."/>
            <person name="Cantor M.N."/>
            <person name="Hua S.X."/>
        </authorList>
    </citation>
    <scope>NUCLEOTIDE SEQUENCE [LARGE SCALE GENOMIC DNA]</scope>
    <source>
        <strain evidence="7 8">MAFF 305830</strain>
    </source>
</reference>
<feature type="transmembrane region" description="Helical" evidence="6">
    <location>
        <begin position="164"/>
        <end position="184"/>
    </location>
</feature>
<feature type="transmembrane region" description="Helical" evidence="6">
    <location>
        <begin position="328"/>
        <end position="349"/>
    </location>
</feature>
<comment type="function">
    <text evidence="6">May be involved in iron transport and iron homeostasis.</text>
</comment>
<dbReference type="EMBL" id="KN824387">
    <property type="protein sequence ID" value="KIM21303.1"/>
    <property type="molecule type" value="Genomic_DNA"/>
</dbReference>
<dbReference type="InterPro" id="IPR009716">
    <property type="entry name" value="Ferroportin-1"/>
</dbReference>
<keyword evidence="3 6" id="KW-0812">Transmembrane</keyword>